<sequence>MLPRKIIATILIIMQPASNSFWLQHTYGIHNNINNVTNSSSSMGALHSQLLVAQPLDGIQQEVVQDYDEMHLFFDTIDDTQSYIDSKEAYDTSSEESLKDTTQSLEQHLVVEDELKSAAACFSLTSVN</sequence>
<reference evidence="1" key="1">
    <citation type="submission" date="2022-08" db="EMBL/GenBank/DDBJ databases">
        <authorList>
            <person name="Gutierrez-Valencia J."/>
        </authorList>
    </citation>
    <scope>NUCLEOTIDE SEQUENCE</scope>
</reference>
<name>A0AAV0QW40_9ROSI</name>
<dbReference type="EMBL" id="CAMGYJ010000010">
    <property type="protein sequence ID" value="CAI0549435.1"/>
    <property type="molecule type" value="Genomic_DNA"/>
</dbReference>
<gene>
    <name evidence="1" type="ORF">LITE_LOCUS45148</name>
</gene>
<dbReference type="Proteomes" id="UP001154282">
    <property type="component" value="Unassembled WGS sequence"/>
</dbReference>
<protein>
    <submittedName>
        <fullName evidence="1">Uncharacterized protein</fullName>
    </submittedName>
</protein>
<organism evidence="1 2">
    <name type="scientific">Linum tenue</name>
    <dbReference type="NCBI Taxonomy" id="586396"/>
    <lineage>
        <taxon>Eukaryota</taxon>
        <taxon>Viridiplantae</taxon>
        <taxon>Streptophyta</taxon>
        <taxon>Embryophyta</taxon>
        <taxon>Tracheophyta</taxon>
        <taxon>Spermatophyta</taxon>
        <taxon>Magnoliopsida</taxon>
        <taxon>eudicotyledons</taxon>
        <taxon>Gunneridae</taxon>
        <taxon>Pentapetalae</taxon>
        <taxon>rosids</taxon>
        <taxon>fabids</taxon>
        <taxon>Malpighiales</taxon>
        <taxon>Linaceae</taxon>
        <taxon>Linum</taxon>
    </lineage>
</organism>
<evidence type="ECO:0000313" key="2">
    <source>
        <dbReference type="Proteomes" id="UP001154282"/>
    </source>
</evidence>
<keyword evidence="2" id="KW-1185">Reference proteome</keyword>
<accession>A0AAV0QW40</accession>
<comment type="caution">
    <text evidence="1">The sequence shown here is derived from an EMBL/GenBank/DDBJ whole genome shotgun (WGS) entry which is preliminary data.</text>
</comment>
<evidence type="ECO:0000313" key="1">
    <source>
        <dbReference type="EMBL" id="CAI0549435.1"/>
    </source>
</evidence>
<proteinExistence type="predicted"/>
<dbReference type="AlphaFoldDB" id="A0AAV0QW40"/>